<sequence>MEMTACGMLLSELQTIWDEIGETGEEREEMLLELERECLQVYRRKVDKASQSRVRLRRAIADAEAELAAICSALGERPVSIKQLDPNVRSLKEEYNKILPHLEEMQRMKSDRRNQLVDVREQILSLSSEMYGSSDHLLSTVVVDETDLSLRKLQEFNQILASLHKEKNGRLIQVQEHLNALQSTCSVLGMDFQHVAAEVHASLTDFDGRWSITNHTIERLDDTIQKLREAKLQRMQKLQDLATTMLLLWDLMDTPMEEQQLFQNVTCKIAASEEEIYEPNILSEDCINQVAAEVARLEELKSSKMKELFLKKKLELEEICRKTHLIPELDTTIESSMEAIESGTVDPAYFLDQIETKIAKAKEEAFSRKELLDKVEKWLAACEEECWLEEYNRDDNRYHAGRGAHLALKRAEKARALVNKLPGMVEALALKALAWEKERGADFTYDGIRLLSMLEECNNLRQEKEQEQRRLREEKKIQGQLMAEREALYGSKPSPSKTQLIKKPPRMSTGGAGGRRRLSLGGSSLQTPKTDLHSMKFTPLLQPPRKSEGGQEHQPTQFLENISTTSAVGRRGLDIAGIPSREQSFDATSIAREPESPMTRNPFSPISITRPMKSNTTTDNSNYSSTDQQEIASKTQVSSSIFSTQSKTIIFADEENRTPYPPCPTTPSTVSIPMQTAITPVPNKLHQLHEVVKIIPEEVIEYSFEEKRAGFTLPGKNMKPMIIQA</sequence>
<reference evidence="2" key="1">
    <citation type="journal article" date="2023" name="Front. Plant Sci.">
        <title>Chromosomal-level genome assembly of Melastoma candidum provides insights into trichome evolution.</title>
        <authorList>
            <person name="Zhong Y."/>
            <person name="Wu W."/>
            <person name="Sun C."/>
            <person name="Zou P."/>
            <person name="Liu Y."/>
            <person name="Dai S."/>
            <person name="Zhou R."/>
        </authorList>
    </citation>
    <scope>NUCLEOTIDE SEQUENCE [LARGE SCALE GENOMIC DNA]</scope>
</reference>
<protein>
    <submittedName>
        <fullName evidence="1">Uncharacterized protein</fullName>
    </submittedName>
</protein>
<gene>
    <name evidence="1" type="ORF">MLD38_030347</name>
</gene>
<organism evidence="1 2">
    <name type="scientific">Melastoma candidum</name>
    <dbReference type="NCBI Taxonomy" id="119954"/>
    <lineage>
        <taxon>Eukaryota</taxon>
        <taxon>Viridiplantae</taxon>
        <taxon>Streptophyta</taxon>
        <taxon>Embryophyta</taxon>
        <taxon>Tracheophyta</taxon>
        <taxon>Spermatophyta</taxon>
        <taxon>Magnoliopsida</taxon>
        <taxon>eudicotyledons</taxon>
        <taxon>Gunneridae</taxon>
        <taxon>Pentapetalae</taxon>
        <taxon>rosids</taxon>
        <taxon>malvids</taxon>
        <taxon>Myrtales</taxon>
        <taxon>Melastomataceae</taxon>
        <taxon>Melastomatoideae</taxon>
        <taxon>Melastomateae</taxon>
        <taxon>Melastoma</taxon>
    </lineage>
</organism>
<name>A0ACB9MN95_9MYRT</name>
<dbReference type="Proteomes" id="UP001057402">
    <property type="component" value="Chromosome 9"/>
</dbReference>
<proteinExistence type="predicted"/>
<evidence type="ECO:0000313" key="1">
    <source>
        <dbReference type="EMBL" id="KAI4324904.1"/>
    </source>
</evidence>
<dbReference type="EMBL" id="CM042888">
    <property type="protein sequence ID" value="KAI4324904.1"/>
    <property type="molecule type" value="Genomic_DNA"/>
</dbReference>
<comment type="caution">
    <text evidence="1">The sequence shown here is derived from an EMBL/GenBank/DDBJ whole genome shotgun (WGS) entry which is preliminary data.</text>
</comment>
<accession>A0ACB9MN95</accession>
<keyword evidence="2" id="KW-1185">Reference proteome</keyword>
<evidence type="ECO:0000313" key="2">
    <source>
        <dbReference type="Proteomes" id="UP001057402"/>
    </source>
</evidence>